<name>A0A9P4U352_9PEZI</name>
<dbReference type="PANTHER" id="PTHR43628:SF11">
    <property type="entry name" value="PROTEIN DSF2"/>
    <property type="match status" value="1"/>
</dbReference>
<feature type="region of interest" description="Disordered" evidence="1">
    <location>
        <begin position="148"/>
        <end position="228"/>
    </location>
</feature>
<feature type="compositionally biased region" description="Polar residues" evidence="1">
    <location>
        <begin position="22"/>
        <end position="33"/>
    </location>
</feature>
<dbReference type="InterPro" id="IPR011990">
    <property type="entry name" value="TPR-like_helical_dom_sf"/>
</dbReference>
<feature type="compositionally biased region" description="Polar residues" evidence="1">
    <location>
        <begin position="304"/>
        <end position="317"/>
    </location>
</feature>
<dbReference type="OrthoDB" id="2384430at2759"/>
<evidence type="ECO:0008006" key="4">
    <source>
        <dbReference type="Google" id="ProtNLM"/>
    </source>
</evidence>
<dbReference type="Gene3D" id="1.25.40.10">
    <property type="entry name" value="Tetratricopeptide repeat domain"/>
    <property type="match status" value="1"/>
</dbReference>
<reference evidence="2" key="1">
    <citation type="journal article" date="2020" name="Stud. Mycol.">
        <title>101 Dothideomycetes genomes: a test case for predicting lifestyles and emergence of pathogens.</title>
        <authorList>
            <person name="Haridas S."/>
            <person name="Albert R."/>
            <person name="Binder M."/>
            <person name="Bloem J."/>
            <person name="Labutti K."/>
            <person name="Salamov A."/>
            <person name="Andreopoulos B."/>
            <person name="Baker S."/>
            <person name="Barry K."/>
            <person name="Bills G."/>
            <person name="Bluhm B."/>
            <person name="Cannon C."/>
            <person name="Castanera R."/>
            <person name="Culley D."/>
            <person name="Daum C."/>
            <person name="Ezra D."/>
            <person name="Gonzalez J."/>
            <person name="Henrissat B."/>
            <person name="Kuo A."/>
            <person name="Liang C."/>
            <person name="Lipzen A."/>
            <person name="Lutzoni F."/>
            <person name="Magnuson J."/>
            <person name="Mondo S."/>
            <person name="Nolan M."/>
            <person name="Ohm R."/>
            <person name="Pangilinan J."/>
            <person name="Park H.-J."/>
            <person name="Ramirez L."/>
            <person name="Alfaro M."/>
            <person name="Sun H."/>
            <person name="Tritt A."/>
            <person name="Yoshinaga Y."/>
            <person name="Zwiers L.-H."/>
            <person name="Turgeon B."/>
            <person name="Goodwin S."/>
            <person name="Spatafora J."/>
            <person name="Crous P."/>
            <person name="Grigoriev I."/>
        </authorList>
    </citation>
    <scope>NUCLEOTIDE SEQUENCE</scope>
    <source>
        <strain evidence="2">CBS 130266</strain>
    </source>
</reference>
<feature type="region of interest" description="Disordered" evidence="1">
    <location>
        <begin position="393"/>
        <end position="473"/>
    </location>
</feature>
<evidence type="ECO:0000313" key="3">
    <source>
        <dbReference type="Proteomes" id="UP000800235"/>
    </source>
</evidence>
<dbReference type="InterPro" id="IPR006597">
    <property type="entry name" value="Sel1-like"/>
</dbReference>
<dbReference type="GO" id="GO:0010972">
    <property type="term" value="P:negative regulation of G2/M transition of mitotic cell cycle"/>
    <property type="evidence" value="ECO:0007669"/>
    <property type="project" value="TreeGrafter"/>
</dbReference>
<evidence type="ECO:0000313" key="2">
    <source>
        <dbReference type="EMBL" id="KAF2436474.1"/>
    </source>
</evidence>
<dbReference type="SMART" id="SM00671">
    <property type="entry name" value="SEL1"/>
    <property type="match status" value="3"/>
</dbReference>
<comment type="caution">
    <text evidence="2">The sequence shown here is derived from an EMBL/GenBank/DDBJ whole genome shotgun (WGS) entry which is preliminary data.</text>
</comment>
<dbReference type="EMBL" id="MU007010">
    <property type="protein sequence ID" value="KAF2436474.1"/>
    <property type="molecule type" value="Genomic_DNA"/>
</dbReference>
<feature type="compositionally biased region" description="Polar residues" evidence="1">
    <location>
        <begin position="90"/>
        <end position="101"/>
    </location>
</feature>
<evidence type="ECO:0000256" key="1">
    <source>
        <dbReference type="SAM" id="MobiDB-lite"/>
    </source>
</evidence>
<feature type="region of interest" description="Disordered" evidence="1">
    <location>
        <begin position="676"/>
        <end position="714"/>
    </location>
</feature>
<feature type="region of interest" description="Disordered" evidence="1">
    <location>
        <begin position="240"/>
        <end position="341"/>
    </location>
</feature>
<proteinExistence type="predicted"/>
<dbReference type="GO" id="GO:0032153">
    <property type="term" value="C:cell division site"/>
    <property type="evidence" value="ECO:0007669"/>
    <property type="project" value="TreeGrafter"/>
</dbReference>
<dbReference type="AlphaFoldDB" id="A0A9P4U352"/>
<feature type="compositionally biased region" description="Basic and acidic residues" evidence="1">
    <location>
        <begin position="676"/>
        <end position="695"/>
    </location>
</feature>
<feature type="compositionally biased region" description="Basic residues" evidence="1">
    <location>
        <begin position="696"/>
        <end position="714"/>
    </location>
</feature>
<feature type="compositionally biased region" description="Low complexity" evidence="1">
    <location>
        <begin position="259"/>
        <end position="273"/>
    </location>
</feature>
<dbReference type="PANTHER" id="PTHR43628">
    <property type="entry name" value="ACTIVATOR OF C KINASE PROTEIN 1-RELATED"/>
    <property type="match status" value="1"/>
</dbReference>
<feature type="region of interest" description="Disordered" evidence="1">
    <location>
        <begin position="79"/>
        <end position="111"/>
    </location>
</feature>
<dbReference type="SUPFAM" id="SSF81901">
    <property type="entry name" value="HCP-like"/>
    <property type="match status" value="1"/>
</dbReference>
<organism evidence="2 3">
    <name type="scientific">Tothia fuscella</name>
    <dbReference type="NCBI Taxonomy" id="1048955"/>
    <lineage>
        <taxon>Eukaryota</taxon>
        <taxon>Fungi</taxon>
        <taxon>Dikarya</taxon>
        <taxon>Ascomycota</taxon>
        <taxon>Pezizomycotina</taxon>
        <taxon>Dothideomycetes</taxon>
        <taxon>Pleosporomycetidae</taxon>
        <taxon>Venturiales</taxon>
        <taxon>Cylindrosympodiaceae</taxon>
        <taxon>Tothia</taxon>
    </lineage>
</organism>
<sequence length="714" mass="78687">MSNPADFRNLPSTPFDAPPRSLYSSHSDLTPPQTGVVPPALSPLDAFAFQGRLLAKKFEEDARNGRRLSRLAPLTIQNEFGKPRPGYLRSMSSEQQISAASSPDDLTPKSAKEVIPDRRPMSTHPVIGGEPVPGFGRNSLFLNALTSVEEDEQERDTGYPFPRSQSPEQLDTRSIASSKSRSDSIHHPLQSPTPSFSMPLRPRGTPNLTAPSGIIRGGSPSIRSLMNGNVDDSDNISLSNSVNSFDIPRAPLSPFASMPRSPSIASERSISSITGLPRPSFNFSRPLSRARMPSVDLKKYSDSPYRQDSGQSSSTRPSLDAPVRSDSGDSPLTPLTNDAPQTPISIASDEFFNFSVPKADEPSSYIYAKYSIPKGKRESIGAEEFLNRHINWDQDHDNQTGEPVLQTPYVVGPQSLPSPALTESPPKSRRRERPADISIPRNVVEETNSSPKRRSHKSRPSSPSTMTSDASTIKARLARVKQTSRDTNLTPEMHLEKGIELHESGSLQESTYHFRLAAKAGLSDAMLLYALACRHGWGMRPNPAEAVSWLQKAVDNTQLEVAEDEATLKQGKTLDTLERTKHKAQFALGVYELGMSYMKGWGVQQDRPLALRCFEVAGSWGDVDALTEAGFCYTEGIGCKKDMKKAARFYRLAESRGVIVAGNSWIHKDKYKDNDNVERIGRSDRKDTAESTSSKKRDKSRTRHFFGRKKSSAS</sequence>
<dbReference type="InterPro" id="IPR052945">
    <property type="entry name" value="Mitotic_Regulator"/>
</dbReference>
<keyword evidence="3" id="KW-1185">Reference proteome</keyword>
<accession>A0A9P4U352</accession>
<dbReference type="Pfam" id="PF08238">
    <property type="entry name" value="Sel1"/>
    <property type="match status" value="3"/>
</dbReference>
<feature type="region of interest" description="Disordered" evidence="1">
    <location>
        <begin position="1"/>
        <end position="39"/>
    </location>
</feature>
<protein>
    <recommendedName>
        <fullName evidence="4">Cell cycle inhibitor Nif1</fullName>
    </recommendedName>
</protein>
<dbReference type="Proteomes" id="UP000800235">
    <property type="component" value="Unassembled WGS sequence"/>
</dbReference>
<gene>
    <name evidence="2" type="ORF">EJ08DRAFT_655466</name>
</gene>
<feature type="compositionally biased region" description="Polar residues" evidence="1">
    <location>
        <begin position="328"/>
        <end position="341"/>
    </location>
</feature>